<evidence type="ECO:0000256" key="5">
    <source>
        <dbReference type="ARBA" id="ARBA00022741"/>
    </source>
</evidence>
<dbReference type="InterPro" id="IPR012094">
    <property type="entry name" value="tRNA_Ile_lys_synt"/>
</dbReference>
<dbReference type="InterPro" id="IPR011063">
    <property type="entry name" value="TilS/TtcA_N"/>
</dbReference>
<evidence type="ECO:0000313" key="11">
    <source>
        <dbReference type="Proteomes" id="UP000837932"/>
    </source>
</evidence>
<dbReference type="InterPro" id="IPR014729">
    <property type="entry name" value="Rossmann-like_a/b/a_fold"/>
</dbReference>
<dbReference type="SMART" id="SM00977">
    <property type="entry name" value="TilS_C"/>
    <property type="match status" value="1"/>
</dbReference>
<dbReference type="Proteomes" id="UP000837932">
    <property type="component" value="Unassembled WGS sequence"/>
</dbReference>
<feature type="binding site" evidence="8">
    <location>
        <begin position="26"/>
        <end position="31"/>
    </location>
    <ligand>
        <name>ATP</name>
        <dbReference type="ChEBI" id="CHEBI:30616"/>
    </ligand>
</feature>
<gene>
    <name evidence="8 10" type="primary">tilS</name>
    <name evidence="10" type="ORF">EMA8858_03732</name>
</gene>
<keyword evidence="4 8" id="KW-0819">tRNA processing</keyword>
<evidence type="ECO:0000256" key="1">
    <source>
        <dbReference type="ARBA" id="ARBA00004496"/>
    </source>
</evidence>
<sequence length="456" mass="53646">MLHAFLTYINEQKLFKSTDKILLTVSGGKDSMTMLDLFCQANNHNQSFRFAVAHCNFQLRGQDSEEDKIFVEQWCKTKNIEFYSKKFETKVFSEANHISIEMAARKLRYEWFETLRKELKYDFIATAHHLNDSIETVLLNLTKGTGISGLKGILSKKERIIRPLLFASRQEIERYAAENKLTWREDSSNASNEYQRNLIRNQVVPLLKQINPNFDETFARNLDRFQAIENDFRKNLVNFKQQIIREENGILYLKISEIKHWQSAHYYLEELLKEFGFNYFQSKEIYQSIDGLSGKMFLSGTHTLLKDREELVIKILENDVKEEHTIIIKDSDKIVKFEGGNLEISIIDISEISTNFDKKNTTLFVDFDKISFPITLRKWQEGDWFIPLGMSGKKKISDFLIDNKIAIHLKKNIFLLTSNNHIFWVIKHRPDDRFKITSTTKKVLKIIFFDSLSQNK</sequence>
<protein>
    <recommendedName>
        <fullName evidence="8">tRNA(Ile)-lysidine synthase</fullName>
        <ecNumber evidence="8">6.3.4.19</ecNumber>
    </recommendedName>
    <alternativeName>
        <fullName evidence="8">tRNA(Ile)-2-lysyl-cytidine synthase</fullName>
    </alternativeName>
    <alternativeName>
        <fullName evidence="8">tRNA(Ile)-lysidine synthetase</fullName>
    </alternativeName>
</protein>
<dbReference type="GO" id="GO:0032267">
    <property type="term" value="F:tRNA(Ile)-lysidine synthase activity"/>
    <property type="evidence" value="ECO:0007669"/>
    <property type="project" value="UniProtKB-EC"/>
</dbReference>
<evidence type="ECO:0000256" key="4">
    <source>
        <dbReference type="ARBA" id="ARBA00022694"/>
    </source>
</evidence>
<evidence type="ECO:0000256" key="8">
    <source>
        <dbReference type="HAMAP-Rule" id="MF_01161"/>
    </source>
</evidence>
<keyword evidence="2 8" id="KW-0963">Cytoplasm</keyword>
<dbReference type="CDD" id="cd01992">
    <property type="entry name" value="TilS_N"/>
    <property type="match status" value="1"/>
</dbReference>
<comment type="subcellular location">
    <subcellularLocation>
        <location evidence="1 8">Cytoplasm</location>
    </subcellularLocation>
</comment>
<evidence type="ECO:0000256" key="2">
    <source>
        <dbReference type="ARBA" id="ARBA00022490"/>
    </source>
</evidence>
<keyword evidence="11" id="KW-1185">Reference proteome</keyword>
<organism evidence="10 11">
    <name type="scientific">Emticicia aquatica</name>
    <dbReference type="NCBI Taxonomy" id="1681835"/>
    <lineage>
        <taxon>Bacteria</taxon>
        <taxon>Pseudomonadati</taxon>
        <taxon>Bacteroidota</taxon>
        <taxon>Cytophagia</taxon>
        <taxon>Cytophagales</taxon>
        <taxon>Leadbetterellaceae</taxon>
        <taxon>Emticicia</taxon>
    </lineage>
</organism>
<proteinExistence type="inferred from homology"/>
<dbReference type="PANTHER" id="PTHR43033:SF1">
    <property type="entry name" value="TRNA(ILE)-LYSIDINE SYNTHASE-RELATED"/>
    <property type="match status" value="1"/>
</dbReference>
<dbReference type="InterPro" id="IPR012795">
    <property type="entry name" value="tRNA_Ile_lys_synt_N"/>
</dbReference>
<accession>A0ABN8EWZ9</accession>
<dbReference type="EC" id="6.3.4.19" evidence="8"/>
<dbReference type="EMBL" id="CAKLPY010000004">
    <property type="protein sequence ID" value="CAH0997598.1"/>
    <property type="molecule type" value="Genomic_DNA"/>
</dbReference>
<dbReference type="Gene3D" id="3.40.50.620">
    <property type="entry name" value="HUPs"/>
    <property type="match status" value="1"/>
</dbReference>
<dbReference type="RefSeq" id="WP_238808381.1">
    <property type="nucleotide sequence ID" value="NZ_CAKLPY010000004.1"/>
</dbReference>
<evidence type="ECO:0000259" key="9">
    <source>
        <dbReference type="SMART" id="SM00977"/>
    </source>
</evidence>
<dbReference type="HAMAP" id="MF_01161">
    <property type="entry name" value="tRNA_Ile_lys_synt"/>
    <property type="match status" value="1"/>
</dbReference>
<dbReference type="Pfam" id="PF11734">
    <property type="entry name" value="TilS_C"/>
    <property type="match status" value="1"/>
</dbReference>
<dbReference type="NCBIfam" id="TIGR02433">
    <property type="entry name" value="lysidine_TilS_C"/>
    <property type="match status" value="1"/>
</dbReference>
<evidence type="ECO:0000313" key="10">
    <source>
        <dbReference type="EMBL" id="CAH0997598.1"/>
    </source>
</evidence>
<dbReference type="NCBIfam" id="TIGR02432">
    <property type="entry name" value="lysidine_TilS_N"/>
    <property type="match status" value="1"/>
</dbReference>
<dbReference type="InterPro" id="IPR012796">
    <property type="entry name" value="Lysidine-tRNA-synth_C"/>
</dbReference>
<dbReference type="PANTHER" id="PTHR43033">
    <property type="entry name" value="TRNA(ILE)-LYSIDINE SYNTHASE-RELATED"/>
    <property type="match status" value="1"/>
</dbReference>
<evidence type="ECO:0000256" key="6">
    <source>
        <dbReference type="ARBA" id="ARBA00022840"/>
    </source>
</evidence>
<comment type="function">
    <text evidence="8">Ligates lysine onto the cytidine present at position 34 of the AUA codon-specific tRNA(Ile) that contains the anticodon CAU, in an ATP-dependent manner. Cytidine is converted to lysidine, thus changing the amino acid specificity of the tRNA from methionine to isoleucine.</text>
</comment>
<evidence type="ECO:0000256" key="3">
    <source>
        <dbReference type="ARBA" id="ARBA00022598"/>
    </source>
</evidence>
<reference evidence="10" key="1">
    <citation type="submission" date="2021-12" db="EMBL/GenBank/DDBJ databases">
        <authorList>
            <person name="Rodrigo-Torres L."/>
            <person name="Arahal R. D."/>
            <person name="Lucena T."/>
        </authorList>
    </citation>
    <scope>NUCLEOTIDE SEQUENCE</scope>
    <source>
        <strain evidence="10">CECT 8858</strain>
    </source>
</reference>
<comment type="similarity">
    <text evidence="8">Belongs to the tRNA(Ile)-lysidine synthase family.</text>
</comment>
<feature type="domain" description="Lysidine-tRNA(Ile) synthetase C-terminal" evidence="9">
    <location>
        <begin position="374"/>
        <end position="446"/>
    </location>
</feature>
<comment type="catalytic activity">
    <reaction evidence="7 8">
        <text>cytidine(34) in tRNA(Ile2) + L-lysine + ATP = lysidine(34) in tRNA(Ile2) + AMP + diphosphate + H(+)</text>
        <dbReference type="Rhea" id="RHEA:43744"/>
        <dbReference type="Rhea" id="RHEA-COMP:10625"/>
        <dbReference type="Rhea" id="RHEA-COMP:10670"/>
        <dbReference type="ChEBI" id="CHEBI:15378"/>
        <dbReference type="ChEBI" id="CHEBI:30616"/>
        <dbReference type="ChEBI" id="CHEBI:32551"/>
        <dbReference type="ChEBI" id="CHEBI:33019"/>
        <dbReference type="ChEBI" id="CHEBI:82748"/>
        <dbReference type="ChEBI" id="CHEBI:83665"/>
        <dbReference type="ChEBI" id="CHEBI:456215"/>
        <dbReference type="EC" id="6.3.4.19"/>
    </reaction>
</comment>
<dbReference type="SUPFAM" id="SSF52402">
    <property type="entry name" value="Adenine nucleotide alpha hydrolases-like"/>
    <property type="match status" value="1"/>
</dbReference>
<keyword evidence="3 8" id="KW-0436">Ligase</keyword>
<name>A0ABN8EWZ9_9BACT</name>
<keyword evidence="6 8" id="KW-0067">ATP-binding</keyword>
<keyword evidence="5 8" id="KW-0547">Nucleotide-binding</keyword>
<dbReference type="SUPFAM" id="SSF56037">
    <property type="entry name" value="PheT/TilS domain"/>
    <property type="match status" value="1"/>
</dbReference>
<dbReference type="Pfam" id="PF01171">
    <property type="entry name" value="ATP_bind_3"/>
    <property type="match status" value="1"/>
</dbReference>
<comment type="caution">
    <text evidence="10">The sequence shown here is derived from an EMBL/GenBank/DDBJ whole genome shotgun (WGS) entry which is preliminary data.</text>
</comment>
<comment type="domain">
    <text evidence="8">The N-terminal region contains the highly conserved SGGXDS motif, predicted to be a P-loop motif involved in ATP binding.</text>
</comment>
<evidence type="ECO:0000256" key="7">
    <source>
        <dbReference type="ARBA" id="ARBA00048539"/>
    </source>
</evidence>